<comment type="cofactor">
    <cofactor evidence="2">
        <name>NAD(+)</name>
        <dbReference type="ChEBI" id="CHEBI:57540"/>
    </cofactor>
</comment>
<evidence type="ECO:0000256" key="10">
    <source>
        <dbReference type="ARBA" id="ARBA00033067"/>
    </source>
</evidence>
<proteinExistence type="inferred from homology"/>
<dbReference type="InterPro" id="IPR016040">
    <property type="entry name" value="NAD(P)-bd_dom"/>
</dbReference>
<evidence type="ECO:0000256" key="2">
    <source>
        <dbReference type="ARBA" id="ARBA00001911"/>
    </source>
</evidence>
<dbReference type="Proteomes" id="UP000254208">
    <property type="component" value="Unassembled WGS sequence"/>
</dbReference>
<keyword evidence="7" id="KW-0520">NAD</keyword>
<dbReference type="EMBL" id="UGTZ01000001">
    <property type="protein sequence ID" value="SUC33607.1"/>
    <property type="molecule type" value="Genomic_DNA"/>
</dbReference>
<protein>
    <recommendedName>
        <fullName evidence="6">UDP-glucose 4-epimerase</fullName>
        <ecNumber evidence="5">5.1.3.2</ecNumber>
    </recommendedName>
    <alternativeName>
        <fullName evidence="10">Galactowaldenase</fullName>
    </alternativeName>
    <alternativeName>
        <fullName evidence="9">UDP-galactose 4-epimerase</fullName>
    </alternativeName>
</protein>
<comment type="pathway">
    <text evidence="3">Carbohydrate metabolism.</text>
</comment>
<dbReference type="PANTHER" id="PTHR43725">
    <property type="entry name" value="UDP-GLUCOSE 4-EPIMERASE"/>
    <property type="match status" value="1"/>
</dbReference>
<comment type="similarity">
    <text evidence="4">Belongs to the NAD(P)-dependent epimerase/dehydratase family.</text>
</comment>
<dbReference type="SUPFAM" id="SSF51735">
    <property type="entry name" value="NAD(P)-binding Rossmann-fold domains"/>
    <property type="match status" value="1"/>
</dbReference>
<dbReference type="Gene3D" id="3.40.50.720">
    <property type="entry name" value="NAD(P)-binding Rossmann-like Domain"/>
    <property type="match status" value="1"/>
</dbReference>
<evidence type="ECO:0000313" key="12">
    <source>
        <dbReference type="EMBL" id="SUC33607.1"/>
    </source>
</evidence>
<keyword evidence="8 12" id="KW-0413">Isomerase</keyword>
<organism evidence="12 13">
    <name type="scientific">Providencia rettgeri</name>
    <dbReference type="NCBI Taxonomy" id="587"/>
    <lineage>
        <taxon>Bacteria</taxon>
        <taxon>Pseudomonadati</taxon>
        <taxon>Pseudomonadota</taxon>
        <taxon>Gammaproteobacteria</taxon>
        <taxon>Enterobacterales</taxon>
        <taxon>Morganellaceae</taxon>
        <taxon>Providencia</taxon>
    </lineage>
</organism>
<evidence type="ECO:0000256" key="8">
    <source>
        <dbReference type="ARBA" id="ARBA00023235"/>
    </source>
</evidence>
<evidence type="ECO:0000256" key="9">
    <source>
        <dbReference type="ARBA" id="ARBA00031367"/>
    </source>
</evidence>
<reference evidence="12 13" key="1">
    <citation type="submission" date="2018-06" db="EMBL/GenBank/DDBJ databases">
        <authorList>
            <consortium name="Pathogen Informatics"/>
            <person name="Doyle S."/>
        </authorList>
    </citation>
    <scope>NUCLEOTIDE SEQUENCE [LARGE SCALE GENOMIC DNA]</scope>
    <source>
        <strain evidence="12 13">NCTC11801</strain>
    </source>
</reference>
<evidence type="ECO:0000313" key="13">
    <source>
        <dbReference type="Proteomes" id="UP000254208"/>
    </source>
</evidence>
<gene>
    <name evidence="12" type="primary">galE_3</name>
    <name evidence="12" type="ORF">NCTC11801_04649</name>
</gene>
<dbReference type="GO" id="GO:0005996">
    <property type="term" value="P:monosaccharide metabolic process"/>
    <property type="evidence" value="ECO:0007669"/>
    <property type="project" value="TreeGrafter"/>
</dbReference>
<dbReference type="InterPro" id="IPR036291">
    <property type="entry name" value="NAD(P)-bd_dom_sf"/>
</dbReference>
<dbReference type="Gene3D" id="3.90.25.10">
    <property type="entry name" value="UDP-galactose 4-epimerase, domain 1"/>
    <property type="match status" value="1"/>
</dbReference>
<name>A0A379FY70_PRORE</name>
<evidence type="ECO:0000256" key="4">
    <source>
        <dbReference type="ARBA" id="ARBA00007637"/>
    </source>
</evidence>
<evidence type="ECO:0000256" key="5">
    <source>
        <dbReference type="ARBA" id="ARBA00013189"/>
    </source>
</evidence>
<dbReference type="PANTHER" id="PTHR43725:SF47">
    <property type="entry name" value="UDP-GLUCOSE 4-EPIMERASE"/>
    <property type="match status" value="1"/>
</dbReference>
<dbReference type="GO" id="GO:0003978">
    <property type="term" value="F:UDP-glucose 4-epimerase activity"/>
    <property type="evidence" value="ECO:0007669"/>
    <property type="project" value="UniProtKB-EC"/>
</dbReference>
<dbReference type="GO" id="GO:0005829">
    <property type="term" value="C:cytosol"/>
    <property type="evidence" value="ECO:0007669"/>
    <property type="project" value="TreeGrafter"/>
</dbReference>
<feature type="domain" description="NAD(P)-binding" evidence="11">
    <location>
        <begin position="14"/>
        <end position="144"/>
    </location>
</feature>
<evidence type="ECO:0000256" key="7">
    <source>
        <dbReference type="ARBA" id="ARBA00023027"/>
    </source>
</evidence>
<evidence type="ECO:0000256" key="3">
    <source>
        <dbReference type="ARBA" id="ARBA00005007"/>
    </source>
</evidence>
<evidence type="ECO:0000256" key="1">
    <source>
        <dbReference type="ARBA" id="ARBA00000083"/>
    </source>
</evidence>
<evidence type="ECO:0000259" key="11">
    <source>
        <dbReference type="Pfam" id="PF16363"/>
    </source>
</evidence>
<dbReference type="Pfam" id="PF16363">
    <property type="entry name" value="GDP_Man_Dehyd"/>
    <property type="match status" value="1"/>
</dbReference>
<sequence length="158" mass="17434">MAHTHPEPWGEDPQGIPNNLAPFVSQVAVGRRPQVMVFGNDYPTPDGTGVRDYIHVMDLADGHIAALNKVSQQAGLHVYNLGTGTGTSVLEIITAFEKAAGKPIKYEIVARRPGDIAECWSSPEKALKDLNWKAQYSIQDMVNDSWRWQSMNPNGYNS</sequence>
<accession>A0A379FY70</accession>
<evidence type="ECO:0000256" key="6">
    <source>
        <dbReference type="ARBA" id="ARBA00018569"/>
    </source>
</evidence>
<dbReference type="EC" id="5.1.3.2" evidence="5"/>
<dbReference type="AlphaFoldDB" id="A0A379FY70"/>
<comment type="catalytic activity">
    <reaction evidence="1">
        <text>UDP-alpha-D-glucose = UDP-alpha-D-galactose</text>
        <dbReference type="Rhea" id="RHEA:22168"/>
        <dbReference type="ChEBI" id="CHEBI:58885"/>
        <dbReference type="ChEBI" id="CHEBI:66914"/>
        <dbReference type="EC" id="5.1.3.2"/>
    </reaction>
</comment>